<dbReference type="AlphaFoldDB" id="A0AAF3J8U7"/>
<name>A0AAF3J8U7_9BILA</name>
<keyword evidence="2" id="KW-1185">Reference proteome</keyword>
<evidence type="ECO:0000256" key="1">
    <source>
        <dbReference type="SAM" id="MobiDB-lite"/>
    </source>
</evidence>
<feature type="region of interest" description="Disordered" evidence="1">
    <location>
        <begin position="103"/>
        <end position="155"/>
    </location>
</feature>
<dbReference type="WBParaSite" id="MBELARI_LOCUS373">
    <property type="protein sequence ID" value="MBELARI_LOCUS373"/>
    <property type="gene ID" value="MBELARI_LOCUS373"/>
</dbReference>
<feature type="compositionally biased region" description="Low complexity" evidence="1">
    <location>
        <begin position="129"/>
        <end position="147"/>
    </location>
</feature>
<evidence type="ECO:0000313" key="3">
    <source>
        <dbReference type="WBParaSite" id="MBELARI_LOCUS373"/>
    </source>
</evidence>
<evidence type="ECO:0000313" key="2">
    <source>
        <dbReference type="Proteomes" id="UP000887575"/>
    </source>
</evidence>
<protein>
    <submittedName>
        <fullName evidence="3">Uncharacterized protein</fullName>
    </submittedName>
</protein>
<reference evidence="3" key="1">
    <citation type="submission" date="2024-02" db="UniProtKB">
        <authorList>
            <consortium name="WormBaseParasite"/>
        </authorList>
    </citation>
    <scope>IDENTIFICATION</scope>
</reference>
<sequence>MPVGEVNVEKIGQMYGIAQQLMSLTSEFMQNGRAYGSQTYSSSKNGEQGNSILNEVVSARRTLAPSDEKLTLYNEYGGLGSSSQSGRPKSGIQSILNTFLGSSMNEYSEPLPPPPKPKQQATASGGGSFLDFFGLGAPTEPPTTTTAAPPPASPMRNMMEMFGFVRPSPPPTTTQRPASIMDFFASPEAYANVLQNFQQQPQLYQPQQVQTPMNQFYSPPRSVQPSYQQNVQKYERSPAYGYDQYGRAPQLVSPQIRAPTQPSNQQMSLNDFQSSAINYLQDPRSKRQQRYILDTFLGGSTEQAKPQQRAAPIVNMLEMFGLMETTTTTQRPRLFDSRSGFGMGTKGASDIDNILNALMRGGVKVAEPEAPSPAGILSQFFG</sequence>
<dbReference type="Proteomes" id="UP000887575">
    <property type="component" value="Unassembled WGS sequence"/>
</dbReference>
<proteinExistence type="predicted"/>
<accession>A0AAF3J8U7</accession>
<organism evidence="2 3">
    <name type="scientific">Mesorhabditis belari</name>
    <dbReference type="NCBI Taxonomy" id="2138241"/>
    <lineage>
        <taxon>Eukaryota</taxon>
        <taxon>Metazoa</taxon>
        <taxon>Ecdysozoa</taxon>
        <taxon>Nematoda</taxon>
        <taxon>Chromadorea</taxon>
        <taxon>Rhabditida</taxon>
        <taxon>Rhabditina</taxon>
        <taxon>Rhabditomorpha</taxon>
        <taxon>Rhabditoidea</taxon>
        <taxon>Rhabditidae</taxon>
        <taxon>Mesorhabditinae</taxon>
        <taxon>Mesorhabditis</taxon>
    </lineage>
</organism>